<organism evidence="1 2">
    <name type="scientific">Rhodococcus qingshengii</name>
    <dbReference type="NCBI Taxonomy" id="334542"/>
    <lineage>
        <taxon>Bacteria</taxon>
        <taxon>Bacillati</taxon>
        <taxon>Actinomycetota</taxon>
        <taxon>Actinomycetes</taxon>
        <taxon>Mycobacteriales</taxon>
        <taxon>Nocardiaceae</taxon>
        <taxon>Rhodococcus</taxon>
        <taxon>Rhodococcus erythropolis group</taxon>
    </lineage>
</organism>
<comment type="caution">
    <text evidence="1">The sequence shown here is derived from an EMBL/GenBank/DDBJ whole genome shotgun (WGS) entry which is preliminary data.</text>
</comment>
<name>A0AAW6LRJ1_RHOSG</name>
<proteinExistence type="predicted"/>
<dbReference type="AlphaFoldDB" id="A0AAW6LRJ1"/>
<dbReference type="RefSeq" id="WP_275232118.1">
    <property type="nucleotide sequence ID" value="NZ_JARDXE010000014.1"/>
</dbReference>
<protein>
    <submittedName>
        <fullName evidence="1">Uncharacterized protein</fullName>
    </submittedName>
</protein>
<evidence type="ECO:0000313" key="1">
    <source>
        <dbReference type="EMBL" id="MDE8647550.1"/>
    </source>
</evidence>
<reference evidence="1" key="1">
    <citation type="submission" date="2023-02" db="EMBL/GenBank/DDBJ databases">
        <title>A novel hydrolase synthesized by Rhodococcus erythropolis HQ is responsible for the detoxification of Zearalenone.</title>
        <authorList>
            <person name="Hu J."/>
            <person name="Xu J."/>
        </authorList>
    </citation>
    <scope>NUCLEOTIDE SEQUENCE</scope>
    <source>
        <strain evidence="1">HQ</strain>
    </source>
</reference>
<accession>A0AAW6LRJ1</accession>
<evidence type="ECO:0000313" key="2">
    <source>
        <dbReference type="Proteomes" id="UP001217325"/>
    </source>
</evidence>
<sequence>MAKYASTRDELLDRMVADGWGNRSSGDAEAAGGSVALVTISDAEKAECVDAMSEVLAELGVEMPVGNFIVRSEAGEVTVREYPSEPAATAAYLALAAA</sequence>
<dbReference type="EMBL" id="JARDXE010000014">
    <property type="protein sequence ID" value="MDE8647550.1"/>
    <property type="molecule type" value="Genomic_DNA"/>
</dbReference>
<dbReference type="Proteomes" id="UP001217325">
    <property type="component" value="Unassembled WGS sequence"/>
</dbReference>
<gene>
    <name evidence="1" type="ORF">PXH69_21485</name>
</gene>